<gene>
    <name evidence="2" type="ORF">UFOVP27_36</name>
</gene>
<accession>A0A6J5KP80</accession>
<dbReference type="EMBL" id="LR796157">
    <property type="protein sequence ID" value="CAB4121999.1"/>
    <property type="molecule type" value="Genomic_DNA"/>
</dbReference>
<proteinExistence type="predicted"/>
<feature type="region of interest" description="Disordered" evidence="1">
    <location>
        <begin position="1"/>
        <end position="85"/>
    </location>
</feature>
<feature type="compositionally biased region" description="Basic and acidic residues" evidence="1">
    <location>
        <begin position="66"/>
        <end position="85"/>
    </location>
</feature>
<name>A0A6J5KP80_9CAUD</name>
<organism evidence="2">
    <name type="scientific">uncultured Caudovirales phage</name>
    <dbReference type="NCBI Taxonomy" id="2100421"/>
    <lineage>
        <taxon>Viruses</taxon>
        <taxon>Duplodnaviria</taxon>
        <taxon>Heunggongvirae</taxon>
        <taxon>Uroviricota</taxon>
        <taxon>Caudoviricetes</taxon>
        <taxon>Peduoviridae</taxon>
        <taxon>Maltschvirus</taxon>
        <taxon>Maltschvirus maltsch</taxon>
    </lineage>
</organism>
<reference evidence="2" key="1">
    <citation type="submission" date="2020-04" db="EMBL/GenBank/DDBJ databases">
        <authorList>
            <person name="Chiriac C."/>
            <person name="Salcher M."/>
            <person name="Ghai R."/>
            <person name="Kavagutti S V."/>
        </authorList>
    </citation>
    <scope>NUCLEOTIDE SEQUENCE</scope>
</reference>
<protein>
    <submittedName>
        <fullName evidence="2">Uncharacterized protein</fullName>
    </submittedName>
</protein>
<evidence type="ECO:0000256" key="1">
    <source>
        <dbReference type="SAM" id="MobiDB-lite"/>
    </source>
</evidence>
<feature type="compositionally biased region" description="Basic residues" evidence="1">
    <location>
        <begin position="10"/>
        <end position="21"/>
    </location>
</feature>
<evidence type="ECO:0000313" key="2">
    <source>
        <dbReference type="EMBL" id="CAB4121999.1"/>
    </source>
</evidence>
<sequence length="85" mass="9501">MATIPDRAGARKQIRTSAKKKWNPDEEIARLHSQWVSSGGKEGEPDDDKVNLSGGARNSKGSVRPEAIKNLRTDVKHEYDADDWK</sequence>